<sequence length="1283" mass="149642">MSDFRQHLEELKANDPEFAENFDFGYALFKKAWSTVTDYEQYSRMTSNIVTGGDGLEFEREDIYVPLGLIERQQRPKRDKNQGSPEQGSEIYQEKITPISSDTFFEEILGQGKSKSKGKRIAIIGEPGAGKTILLQKIAEWILVETDEIPVWVSLADLGKRSLREYILEDWLRDATQDLENPPQKIKDAFNKSLKDGKIWLLLDGVDEMGVDYPLQTLATQLKEGWIKNARIVLTCRLNLWEANRNELYNFQFDIYRNLNFNREQIHNFIENFFQGINPKRGEKLDTALNQAGKERICDLVKNPLRLVLLCWTWQKEEGNLPETKAELYRQFVEVHYEWNKTRTTYQQRQKLNSALGKLALTAIDQFQSRFRLRESFVRQIFNQIDPELFDLALTLGWLNRVGVASENPGEKVYAFYHPTFEEYFAALAIEDWDYFLPREHNNQNPQPISGKNYRIFEKQWKEVFLLWLGREDIATPQKEEFLQKLIVFQDNCDNYYRFQAHFIAALGVAEFKNFSQAENLFDQLVNYGFCSWDSNNNKWQSYPYWLEKSARSLLQETDYIYTVHALLEKGLENLQVQKNNPKKAEQLSSILADITYSLGKVDPEHDVFIRWLKRDLENNKNNRDFFKYTLLPYLKTLRKLAPSSIKDLLNFMEKIYIELYEQTTKQLETEVKQIEDNLSTDLHESFSRLPAYNDELERFREGIKNSQRGRKQEIFDGLLSVLEQFGYRNSIMIDFIQNLLTLENITESGRFRLIKLLEKIDPDYAARSSDEQNDDPISDEDLINFINSNPSESKQFQVALKRLEFNSDDSVAIEILTNLMENSQNEELRYDVAEKLIEFDIKRAEAIATLTELMNQSQDSWIQEETAKLSIKINHQTFRAVKILVDKYCPKEAPKETDDFWTLDTEERDFSNYEILKDYLIQYPQVIEPLSQILRNSQDDKKKEFVINLLGEVGKNSSNPIAVEVLTEEIINTNDSKTCFNTAIQLGKIDPGNLKAVEILMAVSQDQNEDELNRIDAVNNLTQMGCINLEIINTLLSMIRLDQEIDYFLKEALIKICSNQVYPEVISTSKYYLSSRKYHFFSLDDDLEIQEVLWNCAQNMSYAEFYQAWHRQPITTHPEMLEITGIKVNIEMQKLILQNLAQSLTNSIQTEPNLNASILPILIDSNTFIDPDNPSSKIYTEMVKGGCLTYAEGTPKTMIELQAYWDLLKSDRTVVLVFYDSQSLSENPQKFSEIFINQLKTFAGAIALITNQPIDQFQQFSPQDPQLIENLIKWMRSLVAEF</sequence>
<dbReference type="EMBL" id="JADEWU010000073">
    <property type="protein sequence ID" value="MBE9145901.1"/>
    <property type="molecule type" value="Genomic_DNA"/>
</dbReference>
<evidence type="ECO:0000259" key="4">
    <source>
        <dbReference type="PROSITE" id="PS50837"/>
    </source>
</evidence>
<evidence type="ECO:0000256" key="1">
    <source>
        <dbReference type="ARBA" id="ARBA00022549"/>
    </source>
</evidence>
<keyword evidence="1" id="KW-0042">Antenna complex</keyword>
<dbReference type="InterPro" id="IPR027417">
    <property type="entry name" value="P-loop_NTPase"/>
</dbReference>
<dbReference type="PROSITE" id="PS50837">
    <property type="entry name" value="NACHT"/>
    <property type="match status" value="1"/>
</dbReference>
<protein>
    <submittedName>
        <fullName evidence="5">NACHT domain-containing protein</fullName>
    </submittedName>
</protein>
<organism evidence="5 6">
    <name type="scientific">Planktothrix mougeotii LEGE 06226</name>
    <dbReference type="NCBI Taxonomy" id="1828728"/>
    <lineage>
        <taxon>Bacteria</taxon>
        <taxon>Bacillati</taxon>
        <taxon>Cyanobacteriota</taxon>
        <taxon>Cyanophyceae</taxon>
        <taxon>Oscillatoriophycideae</taxon>
        <taxon>Oscillatoriales</taxon>
        <taxon>Microcoleaceae</taxon>
        <taxon>Planktothrix</taxon>
    </lineage>
</organism>
<keyword evidence="2" id="KW-0605">Phycobilisome</keyword>
<feature type="domain" description="NACHT" evidence="4">
    <location>
        <begin position="119"/>
        <end position="237"/>
    </location>
</feature>
<dbReference type="InterPro" id="IPR007111">
    <property type="entry name" value="NACHT_NTPase"/>
</dbReference>
<dbReference type="InterPro" id="IPR054570">
    <property type="entry name" value="NCC-H_dom"/>
</dbReference>
<dbReference type="SUPFAM" id="SSF52540">
    <property type="entry name" value="P-loop containing nucleoside triphosphate hydrolases"/>
    <property type="match status" value="1"/>
</dbReference>
<accession>A0ABR9UIA8</accession>
<evidence type="ECO:0000256" key="2">
    <source>
        <dbReference type="ARBA" id="ARBA00022738"/>
    </source>
</evidence>
<evidence type="ECO:0000313" key="6">
    <source>
        <dbReference type="Proteomes" id="UP000640725"/>
    </source>
</evidence>
<dbReference type="RefSeq" id="WP_193871298.1">
    <property type="nucleotide sequence ID" value="NZ_JADEWU010000073.1"/>
</dbReference>
<comment type="caution">
    <text evidence="5">The sequence shown here is derived from an EMBL/GenBank/DDBJ whole genome shotgun (WGS) entry which is preliminary data.</text>
</comment>
<proteinExistence type="predicted"/>
<name>A0ABR9UIA8_9CYAN</name>
<dbReference type="Proteomes" id="UP000640725">
    <property type="component" value="Unassembled WGS sequence"/>
</dbReference>
<dbReference type="InterPro" id="IPR016024">
    <property type="entry name" value="ARM-type_fold"/>
</dbReference>
<dbReference type="SMART" id="SM00382">
    <property type="entry name" value="AAA"/>
    <property type="match status" value="1"/>
</dbReference>
<feature type="region of interest" description="Disordered" evidence="3">
    <location>
        <begin position="74"/>
        <end position="93"/>
    </location>
</feature>
<dbReference type="Pfam" id="PF05729">
    <property type="entry name" value="NACHT"/>
    <property type="match status" value="1"/>
</dbReference>
<dbReference type="Gene3D" id="3.40.50.300">
    <property type="entry name" value="P-loop containing nucleotide triphosphate hydrolases"/>
    <property type="match status" value="1"/>
</dbReference>
<dbReference type="Pfam" id="PF22730">
    <property type="entry name" value="NCC-H"/>
    <property type="match status" value="1"/>
</dbReference>
<keyword evidence="6" id="KW-1185">Reference proteome</keyword>
<dbReference type="InterPro" id="IPR011989">
    <property type="entry name" value="ARM-like"/>
</dbReference>
<evidence type="ECO:0000313" key="5">
    <source>
        <dbReference type="EMBL" id="MBE9145901.1"/>
    </source>
</evidence>
<dbReference type="SUPFAM" id="SSF48371">
    <property type="entry name" value="ARM repeat"/>
    <property type="match status" value="1"/>
</dbReference>
<gene>
    <name evidence="5" type="ORF">IQ236_22175</name>
</gene>
<dbReference type="InterPro" id="IPR003593">
    <property type="entry name" value="AAA+_ATPase"/>
</dbReference>
<dbReference type="InterPro" id="IPR054611">
    <property type="entry name" value="NCAB"/>
</dbReference>
<evidence type="ECO:0000256" key="3">
    <source>
        <dbReference type="SAM" id="MobiDB-lite"/>
    </source>
</evidence>
<reference evidence="5 6" key="1">
    <citation type="submission" date="2020-10" db="EMBL/GenBank/DDBJ databases">
        <authorList>
            <person name="Castelo-Branco R."/>
            <person name="Eusebio N."/>
            <person name="Adriana R."/>
            <person name="Vieira A."/>
            <person name="Brugerolle De Fraissinette N."/>
            <person name="Rezende De Castro R."/>
            <person name="Schneider M.P."/>
            <person name="Vasconcelos V."/>
            <person name="Leao P.N."/>
        </authorList>
    </citation>
    <scope>NUCLEOTIDE SEQUENCE [LARGE SCALE GENOMIC DNA]</scope>
    <source>
        <strain evidence="5 6">LEGE 06226</strain>
    </source>
</reference>
<dbReference type="Gene3D" id="1.25.10.10">
    <property type="entry name" value="Leucine-rich Repeat Variant"/>
    <property type="match status" value="1"/>
</dbReference>
<dbReference type="PANTHER" id="PTHR46844">
    <property type="entry name" value="SLR5058 PROTEIN"/>
    <property type="match status" value="1"/>
</dbReference>
<dbReference type="PANTHER" id="PTHR46844:SF1">
    <property type="entry name" value="SLR5058 PROTEIN"/>
    <property type="match status" value="1"/>
</dbReference>
<dbReference type="Pfam" id="PF22724">
    <property type="entry name" value="NCAB1"/>
    <property type="match status" value="1"/>
</dbReference>